<dbReference type="GO" id="GO:0005634">
    <property type="term" value="C:nucleus"/>
    <property type="evidence" value="ECO:0000318"/>
    <property type="project" value="GO_Central"/>
</dbReference>
<dbReference type="Proteomes" id="UP000036987">
    <property type="component" value="Unassembled WGS sequence"/>
</dbReference>
<evidence type="ECO:0000313" key="4">
    <source>
        <dbReference type="Proteomes" id="UP000036987"/>
    </source>
</evidence>
<evidence type="ECO:0000256" key="1">
    <source>
        <dbReference type="SAM" id="MobiDB-lite"/>
    </source>
</evidence>
<dbReference type="STRING" id="29655.A0A0K9PC44"/>
<dbReference type="GO" id="GO:0006357">
    <property type="term" value="P:regulation of transcription by RNA polymerase II"/>
    <property type="evidence" value="ECO:0000318"/>
    <property type="project" value="GO_Central"/>
</dbReference>
<evidence type="ECO:0000259" key="2">
    <source>
        <dbReference type="Pfam" id="PF07744"/>
    </source>
</evidence>
<protein>
    <recommendedName>
        <fullName evidence="2">Spen paralogue and orthologue SPOC C-terminal domain-containing protein</fullName>
    </recommendedName>
</protein>
<feature type="compositionally biased region" description="Pro residues" evidence="1">
    <location>
        <begin position="822"/>
        <end position="831"/>
    </location>
</feature>
<reference evidence="4" key="1">
    <citation type="journal article" date="2016" name="Nature">
        <title>The genome of the seagrass Zostera marina reveals angiosperm adaptation to the sea.</title>
        <authorList>
            <person name="Olsen J.L."/>
            <person name="Rouze P."/>
            <person name="Verhelst B."/>
            <person name="Lin Y.-C."/>
            <person name="Bayer T."/>
            <person name="Collen J."/>
            <person name="Dattolo E."/>
            <person name="De Paoli E."/>
            <person name="Dittami S."/>
            <person name="Maumus F."/>
            <person name="Michel G."/>
            <person name="Kersting A."/>
            <person name="Lauritano C."/>
            <person name="Lohaus R."/>
            <person name="Toepel M."/>
            <person name="Tonon T."/>
            <person name="Vanneste K."/>
            <person name="Amirebrahimi M."/>
            <person name="Brakel J."/>
            <person name="Bostroem C."/>
            <person name="Chovatia M."/>
            <person name="Grimwood J."/>
            <person name="Jenkins J.W."/>
            <person name="Jueterbock A."/>
            <person name="Mraz A."/>
            <person name="Stam W.T."/>
            <person name="Tice H."/>
            <person name="Bornberg-Bauer E."/>
            <person name="Green P.J."/>
            <person name="Pearson G.A."/>
            <person name="Procaccini G."/>
            <person name="Duarte C.M."/>
            <person name="Schmutz J."/>
            <person name="Reusch T.B.H."/>
            <person name="Van de Peer Y."/>
        </authorList>
    </citation>
    <scope>NUCLEOTIDE SEQUENCE [LARGE SCALE GENOMIC DNA]</scope>
    <source>
        <strain evidence="4">cv. Finnish</strain>
    </source>
</reference>
<accession>A0A0K9PC44</accession>
<feature type="compositionally biased region" description="Polar residues" evidence="1">
    <location>
        <begin position="1087"/>
        <end position="1097"/>
    </location>
</feature>
<dbReference type="OrthoDB" id="755236at2759"/>
<comment type="caution">
    <text evidence="3">The sequence shown here is derived from an EMBL/GenBank/DDBJ whole genome shotgun (WGS) entry which is preliminary data.</text>
</comment>
<name>A0A0K9PC44_ZOSMR</name>
<evidence type="ECO:0000313" key="3">
    <source>
        <dbReference type="EMBL" id="KMZ65780.1"/>
    </source>
</evidence>
<gene>
    <name evidence="3" type="ORF">ZOSMA_30G00600</name>
</gene>
<dbReference type="EMBL" id="LFYR01001011">
    <property type="protein sequence ID" value="KMZ65780.1"/>
    <property type="molecule type" value="Genomic_DNA"/>
</dbReference>
<feature type="compositionally biased region" description="Low complexity" evidence="1">
    <location>
        <begin position="832"/>
        <end position="848"/>
    </location>
</feature>
<feature type="compositionally biased region" description="Basic and acidic residues" evidence="1">
    <location>
        <begin position="687"/>
        <end position="698"/>
    </location>
</feature>
<proteinExistence type="predicted"/>
<sequence length="1166" mass="129279">MSQLEFSREGRKMEGVYSNGCIYDVSSSLAMANASNGTVGVLNRVDPDYDVGRYHIVNTQASEVNINPRSSFSQQNNLLGQQNNMLSQHSNYSVYNMNKLSVASHTPEAYHDGKIENSVTYTSYQQESSVPIAKSPVLQIPELNHSQHFTYNLATMTEPNNFELMTSQDYHGNSSQPPHIASSGSLMSSEFPQRMMLRSDSDILSHYEKLDQKVQIQQSHNTVNQAIHASNNKVVDPMATQEISRFPASSTSTIHMANHGIIYGSSKSQVKFFDSHPINKVADEGLQGFMRYSTTDSVEKQVNYGVSGFHLSRNFDIKTSNQYSMDSGQLHSVQEANTGKNMSDFTTSVSHENQYISSIHGEGALNTGNSTSMTIGKIWDGNLQLNTSTTISTVAYFRSGEKSTDIDWPQHIEVKGKVKLEAFEKFVQDLPRSRNRALMVISLCCKDGSSVSGSTGVKEVARGYNEGQRVGYAQPCSGIDLYICPHSKTIITILAKYGFSKDVQVAEEDQDSLIGCVVWRRNHTATKFEMNNLSSKNSKSSPFTFPLKMPESNPSISVSKLQYLEHNHQTALPAVNGVQISNFNDQMRHFVNSGNGRENNKISQTIGKFQIESSEGHPSMPIQVLSPYTTVTSYSQAPANMADSTITTALKRGKQNKSGDDDDLPEFDFGNACSSYQSVTRRNQRSNHQEDFSDDSYKKQVPSKEIMNSSITFLSQPPLPPGPPPILRQMNVSSLQVTSSFPSSFPTQQSNLLVNRPGEKISKNALTAQAIEGNVSANQGAKSASVWDDDDDDIPEWCPPDMKKNALLQPILPQSSQIPLPFQPPLPPYPRPASAVPSRPRSPSQVLQKASELTPTLPSLGSQSQFHGYLPNNQGPLPPRNMGDLLGPGSQNNNPSMTQRPVAAGSLQLNVQPYGIHLDETSRSKPSGFDSKLYMGPYTDETLGSHSSGFEPKSYHKIIHPDKTSGIQSSRFEPNPYHITHTDRTSGSLTSEFESNPFQRIYPDRNSGSQSSRYEANPYQRIHSNDTHTSGYQSHGIEVKPGGCNSNMASKHWQQGGFDTKRDARVNFEHGCNESAMNQSAGFISSQRWDWSPSTKTNEMHKRKRSGFDVLPENENRSSPGFNSKQFSNRQPSPLSSPKQASRRRRPSLFDIKPFTSNMDGRCQWR</sequence>
<dbReference type="AlphaFoldDB" id="A0A0K9PC44"/>
<feature type="domain" description="Spen paralogue and orthologue SPOC C-terminal" evidence="2">
    <location>
        <begin position="376"/>
        <end position="520"/>
    </location>
</feature>
<keyword evidence="4" id="KW-1185">Reference proteome</keyword>
<dbReference type="PANTHER" id="PTHR11477">
    <property type="entry name" value="TRANSCRIPTION FACTOR S-II ZINC FINGER DOMAIN-CONTAINING PROTEIN"/>
    <property type="match status" value="1"/>
</dbReference>
<dbReference type="CDD" id="cd21538">
    <property type="entry name" value="SPOC_TFIIS"/>
    <property type="match status" value="1"/>
</dbReference>
<dbReference type="PANTHER" id="PTHR11477:SF37">
    <property type="entry name" value="SPEN PARALOGUE AND ORTHOLOGUE SPOC C-TERMINAL DOMAIN-CONTAINING PROTEIN"/>
    <property type="match status" value="1"/>
</dbReference>
<feature type="compositionally biased region" description="Polar residues" evidence="1">
    <location>
        <begin position="1117"/>
        <end position="1140"/>
    </location>
</feature>
<feature type="region of interest" description="Disordered" evidence="1">
    <location>
        <begin position="1087"/>
        <end position="1166"/>
    </location>
</feature>
<feature type="region of interest" description="Disordered" evidence="1">
    <location>
        <begin position="822"/>
        <end position="851"/>
    </location>
</feature>
<feature type="region of interest" description="Disordered" evidence="1">
    <location>
        <begin position="677"/>
        <end position="701"/>
    </location>
</feature>
<organism evidence="3 4">
    <name type="scientific">Zostera marina</name>
    <name type="common">Eelgrass</name>
    <dbReference type="NCBI Taxonomy" id="29655"/>
    <lineage>
        <taxon>Eukaryota</taxon>
        <taxon>Viridiplantae</taxon>
        <taxon>Streptophyta</taxon>
        <taxon>Embryophyta</taxon>
        <taxon>Tracheophyta</taxon>
        <taxon>Spermatophyta</taxon>
        <taxon>Magnoliopsida</taxon>
        <taxon>Liliopsida</taxon>
        <taxon>Zosteraceae</taxon>
        <taxon>Zostera</taxon>
    </lineage>
</organism>
<dbReference type="Pfam" id="PF07744">
    <property type="entry name" value="SPOC"/>
    <property type="match status" value="1"/>
</dbReference>
<dbReference type="InterPro" id="IPR012921">
    <property type="entry name" value="SPOC_C"/>
</dbReference>